<protein>
    <submittedName>
        <fullName evidence="1">Uncharacterized protein</fullName>
    </submittedName>
</protein>
<dbReference type="AlphaFoldDB" id="A0A392S9Z3"/>
<dbReference type="Proteomes" id="UP000265520">
    <property type="component" value="Unassembled WGS sequence"/>
</dbReference>
<evidence type="ECO:0000313" key="2">
    <source>
        <dbReference type="Proteomes" id="UP000265520"/>
    </source>
</evidence>
<sequence>LCLAGFGNLPGDMVCSPD</sequence>
<proteinExistence type="predicted"/>
<name>A0A392S9Z3_9FABA</name>
<feature type="non-terminal residue" evidence="1">
    <location>
        <position position="1"/>
    </location>
</feature>
<keyword evidence="2" id="KW-1185">Reference proteome</keyword>
<evidence type="ECO:0000313" key="1">
    <source>
        <dbReference type="EMBL" id="MCI45004.1"/>
    </source>
</evidence>
<organism evidence="1 2">
    <name type="scientific">Trifolium medium</name>
    <dbReference type="NCBI Taxonomy" id="97028"/>
    <lineage>
        <taxon>Eukaryota</taxon>
        <taxon>Viridiplantae</taxon>
        <taxon>Streptophyta</taxon>
        <taxon>Embryophyta</taxon>
        <taxon>Tracheophyta</taxon>
        <taxon>Spermatophyta</taxon>
        <taxon>Magnoliopsida</taxon>
        <taxon>eudicotyledons</taxon>
        <taxon>Gunneridae</taxon>
        <taxon>Pentapetalae</taxon>
        <taxon>rosids</taxon>
        <taxon>fabids</taxon>
        <taxon>Fabales</taxon>
        <taxon>Fabaceae</taxon>
        <taxon>Papilionoideae</taxon>
        <taxon>50 kb inversion clade</taxon>
        <taxon>NPAAA clade</taxon>
        <taxon>Hologalegina</taxon>
        <taxon>IRL clade</taxon>
        <taxon>Trifolieae</taxon>
        <taxon>Trifolium</taxon>
    </lineage>
</organism>
<dbReference type="EMBL" id="LXQA010338351">
    <property type="protein sequence ID" value="MCI45004.1"/>
    <property type="molecule type" value="Genomic_DNA"/>
</dbReference>
<comment type="caution">
    <text evidence="1">The sequence shown here is derived from an EMBL/GenBank/DDBJ whole genome shotgun (WGS) entry which is preliminary data.</text>
</comment>
<accession>A0A392S9Z3</accession>
<reference evidence="1 2" key="1">
    <citation type="journal article" date="2018" name="Front. Plant Sci.">
        <title>Red Clover (Trifolium pratense) and Zigzag Clover (T. medium) - A Picture of Genomic Similarities and Differences.</title>
        <authorList>
            <person name="Dluhosova J."/>
            <person name="Istvanek J."/>
            <person name="Nedelnik J."/>
            <person name="Repkova J."/>
        </authorList>
    </citation>
    <scope>NUCLEOTIDE SEQUENCE [LARGE SCALE GENOMIC DNA]</scope>
    <source>
        <strain evidence="2">cv. 10/8</strain>
        <tissue evidence="1">Leaf</tissue>
    </source>
</reference>